<accession>A0A9X3RXR5</accession>
<name>A0A9X3RXR5_9ACTN</name>
<dbReference type="Pfam" id="PF13751">
    <property type="entry name" value="DDE_Tnp_1_6"/>
    <property type="match status" value="1"/>
</dbReference>
<dbReference type="Proteomes" id="UP001149140">
    <property type="component" value="Unassembled WGS sequence"/>
</dbReference>
<proteinExistence type="predicted"/>
<sequence length="234" mass="25935">MSNSGSRRAPTTPTNASRAGGKDHRGWRLGPGTVPKPYTPPEVPEGEINTTDLDSRMVKGQHGFLQGYNAQAAANEHQIVIAAEIEVISPDFGHLERTVAAVRRELTAAGITELPSVVVADSGYWHTKQIHRLTGDGIPVLIRPESGLRTTPRPGWRGGIYDFMRNVLATEHGKALYKQRQHIIESVFGNTKHNRGITRFHRRGRTAVRTEWRLCMATHNLLKLHNHQLANTAA</sequence>
<evidence type="ECO:0000313" key="3">
    <source>
        <dbReference type="EMBL" id="MDA0158820.1"/>
    </source>
</evidence>
<evidence type="ECO:0000256" key="1">
    <source>
        <dbReference type="SAM" id="MobiDB-lite"/>
    </source>
</evidence>
<reference evidence="3" key="1">
    <citation type="submission" date="2022-10" db="EMBL/GenBank/DDBJ databases">
        <title>The WGS of Solirubrobacter ginsenosidimutans DSM 21036.</title>
        <authorList>
            <person name="Jiang Z."/>
        </authorList>
    </citation>
    <scope>NUCLEOTIDE SEQUENCE</scope>
    <source>
        <strain evidence="3">DSM 21036</strain>
    </source>
</reference>
<dbReference type="EMBL" id="JAPDOD010000001">
    <property type="protein sequence ID" value="MDA0158820.1"/>
    <property type="molecule type" value="Genomic_DNA"/>
</dbReference>
<evidence type="ECO:0000313" key="4">
    <source>
        <dbReference type="Proteomes" id="UP001149140"/>
    </source>
</evidence>
<organism evidence="3 4">
    <name type="scientific">Solirubrobacter ginsenosidimutans</name>
    <dbReference type="NCBI Taxonomy" id="490573"/>
    <lineage>
        <taxon>Bacteria</taxon>
        <taxon>Bacillati</taxon>
        <taxon>Actinomycetota</taxon>
        <taxon>Thermoleophilia</taxon>
        <taxon>Solirubrobacterales</taxon>
        <taxon>Solirubrobacteraceae</taxon>
        <taxon>Solirubrobacter</taxon>
    </lineage>
</organism>
<evidence type="ECO:0000259" key="2">
    <source>
        <dbReference type="Pfam" id="PF13751"/>
    </source>
</evidence>
<gene>
    <name evidence="3" type="ORF">OM076_00970</name>
</gene>
<dbReference type="PANTHER" id="PTHR33408">
    <property type="entry name" value="TRANSPOSASE"/>
    <property type="match status" value="1"/>
</dbReference>
<dbReference type="InterPro" id="IPR025668">
    <property type="entry name" value="Tnp_DDE_dom"/>
</dbReference>
<feature type="region of interest" description="Disordered" evidence="1">
    <location>
        <begin position="1"/>
        <end position="44"/>
    </location>
</feature>
<feature type="domain" description="Transposase DDE" evidence="2">
    <location>
        <begin position="164"/>
        <end position="225"/>
    </location>
</feature>
<feature type="compositionally biased region" description="Polar residues" evidence="1">
    <location>
        <begin position="1"/>
        <end position="17"/>
    </location>
</feature>
<keyword evidence="4" id="KW-1185">Reference proteome</keyword>
<dbReference type="PANTHER" id="PTHR33408:SF2">
    <property type="entry name" value="TRANSPOSASE DDE DOMAIN-CONTAINING PROTEIN"/>
    <property type="match status" value="1"/>
</dbReference>
<dbReference type="AlphaFoldDB" id="A0A9X3RXR5"/>
<protein>
    <submittedName>
        <fullName evidence="3">Transposase</fullName>
    </submittedName>
</protein>
<comment type="caution">
    <text evidence="3">The sequence shown here is derived from an EMBL/GenBank/DDBJ whole genome shotgun (WGS) entry which is preliminary data.</text>
</comment>
<dbReference type="RefSeq" id="WP_270037418.1">
    <property type="nucleotide sequence ID" value="NZ_JAPDOD010000001.1"/>
</dbReference>